<evidence type="ECO:0000313" key="2">
    <source>
        <dbReference type="EMBL" id="PIA92642.1"/>
    </source>
</evidence>
<evidence type="ECO:0000313" key="5">
    <source>
        <dbReference type="Proteomes" id="UP001302367"/>
    </source>
</evidence>
<dbReference type="Proteomes" id="UP001302367">
    <property type="component" value="Chromosome 4"/>
</dbReference>
<name>A0A2G5HK94_CERBT</name>
<evidence type="ECO:0000313" key="3">
    <source>
        <dbReference type="EMBL" id="WPB01815.1"/>
    </source>
</evidence>
<sequence length="325" mass="36500">MSPSATATDDPLFTQQEIPGKGKGLVANRSIPAGTLLISEEPLFTTESLQDADTIEKDLAAIVKALPKDGQRAFLSLHNNFKGEPNPFSNIVRSNGYPLGPSSGIGGIFPLVSRINHSCLPNAQHSWNSTQNRMLVHAVREIEEDEELTLSYLNGGPSTTRQEILKQNFRFTCTCELCSLSPQQLKISDARLKRAQELDSSIGDPKTVRNAPERALRDCRALLDIYQKEKVSDLRLPRLYYDAFQIVAMHSDAARAAAFARRARESRTICEGKDSDEVENLFMLEKSLEMYENFGVTKKWKSKVGDGLTEEEEEKFEKWLWMEKS</sequence>
<gene>
    <name evidence="2" type="ORF">CB0940_04564</name>
    <name evidence="3" type="ORF">RHO25_006447</name>
</gene>
<dbReference type="EMBL" id="CP134187">
    <property type="protein sequence ID" value="WPB01815.1"/>
    <property type="molecule type" value="Genomic_DNA"/>
</dbReference>
<dbReference type="InterPro" id="IPR001214">
    <property type="entry name" value="SET_dom"/>
</dbReference>
<evidence type="ECO:0000313" key="4">
    <source>
        <dbReference type="Proteomes" id="UP000230605"/>
    </source>
</evidence>
<dbReference type="PANTHER" id="PTHR47332:SF4">
    <property type="entry name" value="SET DOMAIN-CONTAINING PROTEIN 5"/>
    <property type="match status" value="1"/>
</dbReference>
<dbReference type="InterPro" id="IPR046341">
    <property type="entry name" value="SET_dom_sf"/>
</dbReference>
<evidence type="ECO:0000259" key="1">
    <source>
        <dbReference type="PROSITE" id="PS50280"/>
    </source>
</evidence>
<dbReference type="InterPro" id="IPR053185">
    <property type="entry name" value="SET_domain_protein"/>
</dbReference>
<dbReference type="InterPro" id="IPR011990">
    <property type="entry name" value="TPR-like_helical_dom_sf"/>
</dbReference>
<reference evidence="3 5" key="2">
    <citation type="submission" date="2023-09" db="EMBL/GenBank/DDBJ databases">
        <title>Complete-Gapless Cercospora beticola genome.</title>
        <authorList>
            <person name="Wyatt N.A."/>
            <person name="Spanner R.E."/>
            <person name="Bolton M.D."/>
        </authorList>
    </citation>
    <scope>NUCLEOTIDE SEQUENCE [LARGE SCALE GENOMIC DNA]</scope>
    <source>
        <strain evidence="3">Cb09-40</strain>
    </source>
</reference>
<dbReference type="AlphaFoldDB" id="A0A2G5HK94"/>
<accession>A0A2G5HK94</accession>
<dbReference type="Gene3D" id="2.170.270.10">
    <property type="entry name" value="SET domain"/>
    <property type="match status" value="1"/>
</dbReference>
<dbReference type="Proteomes" id="UP000230605">
    <property type="component" value="Chromosome 4"/>
</dbReference>
<organism evidence="2 4">
    <name type="scientific">Cercospora beticola</name>
    <name type="common">Sugarbeet leaf spot fungus</name>
    <dbReference type="NCBI Taxonomy" id="122368"/>
    <lineage>
        <taxon>Eukaryota</taxon>
        <taxon>Fungi</taxon>
        <taxon>Dikarya</taxon>
        <taxon>Ascomycota</taxon>
        <taxon>Pezizomycotina</taxon>
        <taxon>Dothideomycetes</taxon>
        <taxon>Dothideomycetidae</taxon>
        <taxon>Mycosphaerellales</taxon>
        <taxon>Mycosphaerellaceae</taxon>
        <taxon>Cercospora</taxon>
    </lineage>
</organism>
<dbReference type="Gene3D" id="1.25.40.10">
    <property type="entry name" value="Tetratricopeptide repeat domain"/>
    <property type="match status" value="1"/>
</dbReference>
<proteinExistence type="predicted"/>
<reference evidence="2 4" key="1">
    <citation type="submission" date="2015-10" db="EMBL/GenBank/DDBJ databases">
        <title>The cercosporin biosynthetic gene cluster was horizontally transferred to several fungal lineages and shown to be expanded in Cercospora beticola based on microsynteny with recipient genomes.</title>
        <authorList>
            <person name="De Jonge R."/>
            <person name="Ebert M.K."/>
            <person name="Suttle J.C."/>
            <person name="Jurick Ii W.M."/>
            <person name="Secor G.A."/>
            <person name="Thomma B.P."/>
            <person name="Van De Peer Y."/>
            <person name="Bolton M.D."/>
        </authorList>
    </citation>
    <scope>NUCLEOTIDE SEQUENCE [LARGE SCALE GENOMIC DNA]</scope>
    <source>
        <strain evidence="2 4">09-40</strain>
    </source>
</reference>
<keyword evidence="5" id="KW-1185">Reference proteome</keyword>
<dbReference type="SMART" id="SM00317">
    <property type="entry name" value="SET"/>
    <property type="match status" value="1"/>
</dbReference>
<feature type="domain" description="SET" evidence="1">
    <location>
        <begin position="11"/>
        <end position="153"/>
    </location>
</feature>
<dbReference type="OrthoDB" id="265717at2759"/>
<dbReference type="Pfam" id="PF00856">
    <property type="entry name" value="SET"/>
    <property type="match status" value="1"/>
</dbReference>
<protein>
    <submittedName>
        <fullName evidence="2">SET domain-containing protein 5</fullName>
    </submittedName>
</protein>
<dbReference type="EMBL" id="LKMD01000105">
    <property type="protein sequence ID" value="PIA92642.1"/>
    <property type="molecule type" value="Genomic_DNA"/>
</dbReference>
<dbReference type="SUPFAM" id="SSF82199">
    <property type="entry name" value="SET domain"/>
    <property type="match status" value="1"/>
</dbReference>
<dbReference type="PANTHER" id="PTHR47332">
    <property type="entry name" value="SET DOMAIN-CONTAINING PROTEIN 5"/>
    <property type="match status" value="1"/>
</dbReference>
<dbReference type="CDD" id="cd20071">
    <property type="entry name" value="SET_SMYD"/>
    <property type="match status" value="1"/>
</dbReference>
<dbReference type="PROSITE" id="PS50280">
    <property type="entry name" value="SET"/>
    <property type="match status" value="1"/>
</dbReference>